<feature type="compositionally biased region" description="Basic and acidic residues" evidence="2">
    <location>
        <begin position="147"/>
        <end position="166"/>
    </location>
</feature>
<evidence type="ECO:0000313" key="5">
    <source>
        <dbReference type="Proteomes" id="UP000741013"/>
    </source>
</evidence>
<comment type="caution">
    <text evidence="4">The sequence shown here is derived from an EMBL/GenBank/DDBJ whole genome shotgun (WGS) entry which is preliminary data.</text>
</comment>
<dbReference type="InterPro" id="IPR050330">
    <property type="entry name" value="Bact_OuterMem_StrucFunc"/>
</dbReference>
<dbReference type="Gene3D" id="3.30.1330.60">
    <property type="entry name" value="OmpA-like domain"/>
    <property type="match status" value="1"/>
</dbReference>
<name>A0ABS4PI81_9PSEU</name>
<keyword evidence="1" id="KW-0472">Membrane</keyword>
<dbReference type="EMBL" id="JAGGMS010000001">
    <property type="protein sequence ID" value="MBP2179127.1"/>
    <property type="molecule type" value="Genomic_DNA"/>
</dbReference>
<feature type="domain" description="OmpA-like" evidence="3">
    <location>
        <begin position="59"/>
        <end position="166"/>
    </location>
</feature>
<proteinExistence type="predicted"/>
<protein>
    <submittedName>
        <fullName evidence="4">Outer membrane protein OmpA-like peptidoglycan-associated protein</fullName>
    </submittedName>
</protein>
<dbReference type="PROSITE" id="PS51123">
    <property type="entry name" value="OMPA_2"/>
    <property type="match status" value="1"/>
</dbReference>
<dbReference type="InterPro" id="IPR006665">
    <property type="entry name" value="OmpA-like"/>
</dbReference>
<evidence type="ECO:0000259" key="3">
    <source>
        <dbReference type="PROSITE" id="PS51123"/>
    </source>
</evidence>
<reference evidence="4 5" key="1">
    <citation type="submission" date="2021-03" db="EMBL/GenBank/DDBJ databases">
        <title>Sequencing the genomes of 1000 actinobacteria strains.</title>
        <authorList>
            <person name="Klenk H.-P."/>
        </authorList>
    </citation>
    <scope>NUCLEOTIDE SEQUENCE [LARGE SCALE GENOMIC DNA]</scope>
    <source>
        <strain evidence="4 5">DSM 45510</strain>
    </source>
</reference>
<gene>
    <name evidence="4" type="ORF">JOM49_000653</name>
</gene>
<dbReference type="Proteomes" id="UP000741013">
    <property type="component" value="Unassembled WGS sequence"/>
</dbReference>
<feature type="region of interest" description="Disordered" evidence="2">
    <location>
        <begin position="143"/>
        <end position="166"/>
    </location>
</feature>
<dbReference type="RefSeq" id="WP_209662887.1">
    <property type="nucleotide sequence ID" value="NZ_JAGGMS010000001.1"/>
</dbReference>
<evidence type="ECO:0000256" key="1">
    <source>
        <dbReference type="PROSITE-ProRule" id="PRU00473"/>
    </source>
</evidence>
<accession>A0ABS4PI81</accession>
<organism evidence="4 5">
    <name type="scientific">Amycolatopsis magusensis</name>
    <dbReference type="NCBI Taxonomy" id="882444"/>
    <lineage>
        <taxon>Bacteria</taxon>
        <taxon>Bacillati</taxon>
        <taxon>Actinomycetota</taxon>
        <taxon>Actinomycetes</taxon>
        <taxon>Pseudonocardiales</taxon>
        <taxon>Pseudonocardiaceae</taxon>
        <taxon>Amycolatopsis</taxon>
    </lineage>
</organism>
<dbReference type="Pfam" id="PF00691">
    <property type="entry name" value="OmpA"/>
    <property type="match status" value="1"/>
</dbReference>
<sequence>MSGRLLLIPLALVVTAAMALVITWTDGARLKAEMTQATSAPAAAPAGQPADAAAGGELQAEIDGVLAAHPITFTPDTAELTPEGENTVGQIRDLLAKAPASATFEVGGHVAKTPGDEESGLELSRQRAEAVAALLGLGDRISAKGYGDTRPKAGGGDDRRVEITVK</sequence>
<keyword evidence="5" id="KW-1185">Reference proteome</keyword>
<evidence type="ECO:0000313" key="4">
    <source>
        <dbReference type="EMBL" id="MBP2179127.1"/>
    </source>
</evidence>
<dbReference type="PANTHER" id="PTHR30329">
    <property type="entry name" value="STATOR ELEMENT OF FLAGELLAR MOTOR COMPLEX"/>
    <property type="match status" value="1"/>
</dbReference>
<dbReference type="SUPFAM" id="SSF103088">
    <property type="entry name" value="OmpA-like"/>
    <property type="match status" value="1"/>
</dbReference>
<dbReference type="PANTHER" id="PTHR30329:SF21">
    <property type="entry name" value="LIPOPROTEIN YIAD-RELATED"/>
    <property type="match status" value="1"/>
</dbReference>
<dbReference type="CDD" id="cd07185">
    <property type="entry name" value="OmpA_C-like"/>
    <property type="match status" value="1"/>
</dbReference>
<evidence type="ECO:0000256" key="2">
    <source>
        <dbReference type="SAM" id="MobiDB-lite"/>
    </source>
</evidence>
<dbReference type="InterPro" id="IPR036737">
    <property type="entry name" value="OmpA-like_sf"/>
</dbReference>